<protein>
    <recommendedName>
        <fullName evidence="1">J domain-containing protein</fullName>
    </recommendedName>
</protein>
<sequence>MTAPGRPAPDWNRLLSTLLDFERSPGRYPVRLREPRPLFDGIGRVMLLASGRAVEGLPATPWNEAELRRAARYFVRTVMLRPGADPFTLLGLTPDFEPAQLREHYRLMIRLTHPDFIAAGGHWPADAATRVNRAKDLLSSPQQRAHFAATLRLPASRGAAVRTSAFLLEVLGGR</sequence>
<dbReference type="PROSITE" id="PS50076">
    <property type="entry name" value="DNAJ_2"/>
    <property type="match status" value="1"/>
</dbReference>
<comment type="caution">
    <text evidence="2">The sequence shown here is derived from an EMBL/GenBank/DDBJ whole genome shotgun (WGS) entry which is preliminary data.</text>
</comment>
<dbReference type="Gene3D" id="1.10.287.110">
    <property type="entry name" value="DnaJ domain"/>
    <property type="match status" value="1"/>
</dbReference>
<evidence type="ECO:0000259" key="1">
    <source>
        <dbReference type="PROSITE" id="PS50076"/>
    </source>
</evidence>
<dbReference type="SUPFAM" id="SSF46565">
    <property type="entry name" value="Chaperone J-domain"/>
    <property type="match status" value="1"/>
</dbReference>
<reference evidence="2 3" key="1">
    <citation type="submission" date="2018-08" db="EMBL/GenBank/DDBJ databases">
        <title>Hydrogenophaga sp. LA-38 isolated from sludge.</title>
        <authorList>
            <person name="Im W.-T."/>
        </authorList>
    </citation>
    <scope>NUCLEOTIDE SEQUENCE [LARGE SCALE GENOMIC DNA]</scope>
    <source>
        <strain evidence="2 3">LA-38</strain>
    </source>
</reference>
<dbReference type="CDD" id="cd06257">
    <property type="entry name" value="DnaJ"/>
    <property type="match status" value="1"/>
</dbReference>
<accession>A0A372EGV6</accession>
<proteinExistence type="predicted"/>
<feature type="domain" description="J" evidence="1">
    <location>
        <begin position="85"/>
        <end position="151"/>
    </location>
</feature>
<name>A0A372EGV6_9BURK</name>
<dbReference type="EMBL" id="QVLS01000010">
    <property type="protein sequence ID" value="RFP77690.1"/>
    <property type="molecule type" value="Genomic_DNA"/>
</dbReference>
<dbReference type="AlphaFoldDB" id="A0A372EGV6"/>
<dbReference type="Proteomes" id="UP000261931">
    <property type="component" value="Unassembled WGS sequence"/>
</dbReference>
<evidence type="ECO:0000313" key="2">
    <source>
        <dbReference type="EMBL" id="RFP77690.1"/>
    </source>
</evidence>
<gene>
    <name evidence="2" type="ORF">DY262_15940</name>
</gene>
<keyword evidence="3" id="KW-1185">Reference proteome</keyword>
<dbReference type="InterPro" id="IPR036869">
    <property type="entry name" value="J_dom_sf"/>
</dbReference>
<evidence type="ECO:0000313" key="3">
    <source>
        <dbReference type="Proteomes" id="UP000261931"/>
    </source>
</evidence>
<organism evidence="2 3">
    <name type="scientific">Hydrogenophaga borbori</name>
    <dbReference type="NCBI Taxonomy" id="2294117"/>
    <lineage>
        <taxon>Bacteria</taxon>
        <taxon>Pseudomonadati</taxon>
        <taxon>Pseudomonadota</taxon>
        <taxon>Betaproteobacteria</taxon>
        <taxon>Burkholderiales</taxon>
        <taxon>Comamonadaceae</taxon>
        <taxon>Hydrogenophaga</taxon>
    </lineage>
</organism>
<dbReference type="RefSeq" id="WP_116960087.1">
    <property type="nucleotide sequence ID" value="NZ_QVLS01000010.1"/>
</dbReference>
<dbReference type="InterPro" id="IPR001623">
    <property type="entry name" value="DnaJ_domain"/>
</dbReference>